<protein>
    <submittedName>
        <fullName evidence="3">Uncharacterized protein</fullName>
    </submittedName>
</protein>
<feature type="region of interest" description="Disordered" evidence="2">
    <location>
        <begin position="324"/>
        <end position="344"/>
    </location>
</feature>
<sequence>MSLVPKELVQVVVPGAKKPWGDTIAQTRFERVSKISNDPLVAGVNIPRSGKDSLKLNELMELCIELQQRVLDLETTKTTHALEIDSLKMRIKKLKRRRRSRTHWLKILYKIRLSVRVESFEDEDAEMLFDVADDLRGEKVFLAQLDENVVEKEVDVAQIQVTTAATTPTISIDEATLAQALAKLKPAKHKAKAKGIVFHELEESTTTTIAAISKSKSHDKGKAKMIKEPVKLKKKLQEEEQDELTDAEQAKLLMEFLKKRRKFFAAKRVEEKRNIPPTRAQQRTIMKLFDKAIKKVNTFVDFRTELLEESSKKAKAEITQEGSLKRVRDEMEQERSKKKKMEDDKESEELKKCLKIIPDDVTIDATPLSYKSLIIFYYKIYKEGKKNYFQIFRADGNSQMYLTFSKMLKFFDKEDLEVLWRLVKDRFEKVKPVDNMDSFLLRNLKTMFEHHVEDNVWKNQQRLVKVKN</sequence>
<evidence type="ECO:0000313" key="3">
    <source>
        <dbReference type="EMBL" id="GEU32342.1"/>
    </source>
</evidence>
<gene>
    <name evidence="3" type="ORF">Tci_004320</name>
</gene>
<reference evidence="3" key="1">
    <citation type="journal article" date="2019" name="Sci. Rep.">
        <title>Draft genome of Tanacetum cinerariifolium, the natural source of mosquito coil.</title>
        <authorList>
            <person name="Yamashiro T."/>
            <person name="Shiraishi A."/>
            <person name="Satake H."/>
            <person name="Nakayama K."/>
        </authorList>
    </citation>
    <scope>NUCLEOTIDE SEQUENCE</scope>
</reference>
<evidence type="ECO:0000256" key="1">
    <source>
        <dbReference type="SAM" id="Coils"/>
    </source>
</evidence>
<dbReference type="EMBL" id="BKCJ010000343">
    <property type="protein sequence ID" value="GEU32342.1"/>
    <property type="molecule type" value="Genomic_DNA"/>
</dbReference>
<keyword evidence="1" id="KW-0175">Coiled coil</keyword>
<evidence type="ECO:0000256" key="2">
    <source>
        <dbReference type="SAM" id="MobiDB-lite"/>
    </source>
</evidence>
<name>A0A6L2J6P0_TANCI</name>
<dbReference type="AlphaFoldDB" id="A0A6L2J6P0"/>
<comment type="caution">
    <text evidence="3">The sequence shown here is derived from an EMBL/GenBank/DDBJ whole genome shotgun (WGS) entry which is preliminary data.</text>
</comment>
<organism evidence="3">
    <name type="scientific">Tanacetum cinerariifolium</name>
    <name type="common">Dalmatian daisy</name>
    <name type="synonym">Chrysanthemum cinerariifolium</name>
    <dbReference type="NCBI Taxonomy" id="118510"/>
    <lineage>
        <taxon>Eukaryota</taxon>
        <taxon>Viridiplantae</taxon>
        <taxon>Streptophyta</taxon>
        <taxon>Embryophyta</taxon>
        <taxon>Tracheophyta</taxon>
        <taxon>Spermatophyta</taxon>
        <taxon>Magnoliopsida</taxon>
        <taxon>eudicotyledons</taxon>
        <taxon>Gunneridae</taxon>
        <taxon>Pentapetalae</taxon>
        <taxon>asterids</taxon>
        <taxon>campanulids</taxon>
        <taxon>Asterales</taxon>
        <taxon>Asteraceae</taxon>
        <taxon>Asteroideae</taxon>
        <taxon>Anthemideae</taxon>
        <taxon>Anthemidinae</taxon>
        <taxon>Tanacetum</taxon>
    </lineage>
</organism>
<feature type="coiled-coil region" evidence="1">
    <location>
        <begin position="56"/>
        <end position="97"/>
    </location>
</feature>
<accession>A0A6L2J6P0</accession>
<proteinExistence type="predicted"/>